<gene>
    <name evidence="2" type="ORF">DEP91_06120</name>
</gene>
<dbReference type="AlphaFoldDB" id="A0A3D0WAH9"/>
<dbReference type="CDD" id="cd00564">
    <property type="entry name" value="TMP_TenI"/>
    <property type="match status" value="1"/>
</dbReference>
<comment type="caution">
    <text evidence="2">The sequence shown here is derived from an EMBL/GenBank/DDBJ whole genome shotgun (WGS) entry which is preliminary data.</text>
</comment>
<dbReference type="SUPFAM" id="SSF51391">
    <property type="entry name" value="Thiamin phosphate synthase"/>
    <property type="match status" value="1"/>
</dbReference>
<proteinExistence type="predicted"/>
<dbReference type="Gene3D" id="3.20.20.70">
    <property type="entry name" value="Aldolase class I"/>
    <property type="match status" value="1"/>
</dbReference>
<name>A0A3D0WAH9_9SPHN</name>
<protein>
    <submittedName>
        <fullName evidence="2">Thiamine phosphate synthase</fullName>
    </submittedName>
</protein>
<evidence type="ECO:0000313" key="2">
    <source>
        <dbReference type="EMBL" id="HCB75736.1"/>
    </source>
</evidence>
<dbReference type="InterPro" id="IPR022998">
    <property type="entry name" value="ThiamineP_synth_TenI"/>
</dbReference>
<feature type="domain" description="Thiamine phosphate synthase/TenI" evidence="1">
    <location>
        <begin position="92"/>
        <end position="171"/>
    </location>
</feature>
<reference evidence="2 3" key="1">
    <citation type="journal article" date="2018" name="Nat. Biotechnol.">
        <title>A standardized bacterial taxonomy based on genome phylogeny substantially revises the tree of life.</title>
        <authorList>
            <person name="Parks D.H."/>
            <person name="Chuvochina M."/>
            <person name="Waite D.W."/>
            <person name="Rinke C."/>
            <person name="Skarshewski A."/>
            <person name="Chaumeil P.A."/>
            <person name="Hugenholtz P."/>
        </authorList>
    </citation>
    <scope>NUCLEOTIDE SEQUENCE [LARGE SCALE GENOMIC DNA]</scope>
    <source>
        <strain evidence="2">UBA9015</strain>
    </source>
</reference>
<evidence type="ECO:0000313" key="3">
    <source>
        <dbReference type="Proteomes" id="UP000262699"/>
    </source>
</evidence>
<dbReference type="Proteomes" id="UP000262699">
    <property type="component" value="Unassembled WGS sequence"/>
</dbReference>
<accession>A0A3D0WAH9</accession>
<dbReference type="InterPro" id="IPR036206">
    <property type="entry name" value="ThiamineP_synth_sf"/>
</dbReference>
<dbReference type="InterPro" id="IPR013785">
    <property type="entry name" value="Aldolase_TIM"/>
</dbReference>
<dbReference type="EMBL" id="DOYJ01000171">
    <property type="protein sequence ID" value="HCB75736.1"/>
    <property type="molecule type" value="Genomic_DNA"/>
</dbReference>
<dbReference type="Pfam" id="PF02581">
    <property type="entry name" value="TMP-TENI"/>
    <property type="match status" value="1"/>
</dbReference>
<evidence type="ECO:0000259" key="1">
    <source>
        <dbReference type="Pfam" id="PF02581"/>
    </source>
</evidence>
<sequence length="175" mass="19062">MRARHPSTLPRLWLMTDERLGEGLWAALAALPHGSGVIFRDYATPLPERRARFAAVLAVAKRRRLVLVRAGRIAMRGEMGVHNGRGLGLRTASVHDRKEMIAARRAGADLIFVSPVFPTRSHPGARTLGPVRLGLMLRGATSPAIALGGMDARAFTRLRGLRLHGWAAIDGLSRN</sequence>
<dbReference type="GO" id="GO:0009228">
    <property type="term" value="P:thiamine biosynthetic process"/>
    <property type="evidence" value="ECO:0007669"/>
    <property type="project" value="UniProtKB-KW"/>
</dbReference>
<organism evidence="2 3">
    <name type="scientific">Sphingomonas bacterium</name>
    <dbReference type="NCBI Taxonomy" id="1895847"/>
    <lineage>
        <taxon>Bacteria</taxon>
        <taxon>Pseudomonadati</taxon>
        <taxon>Pseudomonadota</taxon>
        <taxon>Alphaproteobacteria</taxon>
        <taxon>Sphingomonadales</taxon>
        <taxon>Sphingomonadaceae</taxon>
        <taxon>Sphingomonas</taxon>
    </lineage>
</organism>